<dbReference type="RefSeq" id="WP_204412953.1">
    <property type="nucleotide sequence ID" value="NZ_JAFBED010000001.1"/>
</dbReference>
<dbReference type="PROSITE" id="PS51257">
    <property type="entry name" value="PROKAR_LIPOPROTEIN"/>
    <property type="match status" value="1"/>
</dbReference>
<name>A0ABS2NVA4_9BACI</name>
<accession>A0ABS2NVA4</accession>
<comment type="caution">
    <text evidence="1">The sequence shown here is derived from an EMBL/GenBank/DDBJ whole genome shotgun (WGS) entry which is preliminary data.</text>
</comment>
<sequence length="175" mass="19957">MRIIWKSGLVFVLAMLLAGCSLVEEKAVKLMDHLDAETAILDYLDATNPIIEESYDIEFAAESGFWNEEDDAKALAFITENTIPALEKVLQDSKEVTVDWEPLQASHDALILSNEKLLESYVIFAEDMKKGNYEMSEAATVAYDSSVEEYEKHERLFAELAEEYKVEVYLEEEKE</sequence>
<keyword evidence="2" id="KW-1185">Reference proteome</keyword>
<protein>
    <recommendedName>
        <fullName evidence="3">Lipoprotein</fullName>
    </recommendedName>
</protein>
<dbReference type="Proteomes" id="UP000737402">
    <property type="component" value="Unassembled WGS sequence"/>
</dbReference>
<reference evidence="1 2" key="1">
    <citation type="submission" date="2021-01" db="EMBL/GenBank/DDBJ databases">
        <title>Genomic Encyclopedia of Type Strains, Phase IV (KMG-IV): sequencing the most valuable type-strain genomes for metagenomic binning, comparative biology and taxonomic classification.</title>
        <authorList>
            <person name="Goeker M."/>
        </authorList>
    </citation>
    <scope>NUCLEOTIDE SEQUENCE [LARGE SCALE GENOMIC DNA]</scope>
    <source>
        <strain evidence="1 2">DSM 25879</strain>
    </source>
</reference>
<organism evidence="1 2">
    <name type="scientific">Sutcliffiella tianshenii</name>
    <dbReference type="NCBI Taxonomy" id="1463404"/>
    <lineage>
        <taxon>Bacteria</taxon>
        <taxon>Bacillati</taxon>
        <taxon>Bacillota</taxon>
        <taxon>Bacilli</taxon>
        <taxon>Bacillales</taxon>
        <taxon>Bacillaceae</taxon>
        <taxon>Sutcliffiella</taxon>
    </lineage>
</organism>
<dbReference type="EMBL" id="JAFBED010000001">
    <property type="protein sequence ID" value="MBM7618597.1"/>
    <property type="molecule type" value="Genomic_DNA"/>
</dbReference>
<evidence type="ECO:0008006" key="3">
    <source>
        <dbReference type="Google" id="ProtNLM"/>
    </source>
</evidence>
<gene>
    <name evidence="1" type="ORF">JOC95_000439</name>
</gene>
<evidence type="ECO:0000313" key="2">
    <source>
        <dbReference type="Proteomes" id="UP000737402"/>
    </source>
</evidence>
<proteinExistence type="predicted"/>
<evidence type="ECO:0000313" key="1">
    <source>
        <dbReference type="EMBL" id="MBM7618597.1"/>
    </source>
</evidence>